<reference evidence="2 3" key="2">
    <citation type="submission" date="2018-11" db="EMBL/GenBank/DDBJ databases">
        <authorList>
            <consortium name="Pathogen Informatics"/>
        </authorList>
    </citation>
    <scope>NUCLEOTIDE SEQUENCE [LARGE SCALE GENOMIC DNA]</scope>
</reference>
<accession>A0A183JBB6</accession>
<dbReference type="SUPFAM" id="SSF56672">
    <property type="entry name" value="DNA/RNA polymerases"/>
    <property type="match status" value="1"/>
</dbReference>
<dbReference type="PROSITE" id="PS50878">
    <property type="entry name" value="RT_POL"/>
    <property type="match status" value="1"/>
</dbReference>
<evidence type="ECO:0000313" key="3">
    <source>
        <dbReference type="Proteomes" id="UP000270296"/>
    </source>
</evidence>
<dbReference type="Pfam" id="PF00078">
    <property type="entry name" value="RVT_1"/>
    <property type="match status" value="1"/>
</dbReference>
<feature type="domain" description="Reverse transcriptase" evidence="1">
    <location>
        <begin position="1"/>
        <end position="159"/>
    </location>
</feature>
<dbReference type="EMBL" id="UZAM01020732">
    <property type="protein sequence ID" value="VDP54710.1"/>
    <property type="molecule type" value="Genomic_DNA"/>
</dbReference>
<gene>
    <name evidence="2" type="ORF">SBAD_LOCUS13164</name>
</gene>
<evidence type="ECO:0000259" key="1">
    <source>
        <dbReference type="PROSITE" id="PS50878"/>
    </source>
</evidence>
<evidence type="ECO:0000313" key="2">
    <source>
        <dbReference type="EMBL" id="VDP54710.1"/>
    </source>
</evidence>
<proteinExistence type="predicted"/>
<dbReference type="InterPro" id="IPR000477">
    <property type="entry name" value="RT_dom"/>
</dbReference>
<evidence type="ECO:0000313" key="4">
    <source>
        <dbReference type="WBParaSite" id="SBAD_0001358001-mRNA-1"/>
    </source>
</evidence>
<dbReference type="AlphaFoldDB" id="A0A183JBB6"/>
<dbReference type="WBParaSite" id="SBAD_0001358001-mRNA-1">
    <property type="protein sequence ID" value="SBAD_0001358001-mRNA-1"/>
    <property type="gene ID" value="SBAD_0001358001"/>
</dbReference>
<keyword evidence="3" id="KW-1185">Reference proteome</keyword>
<dbReference type="OrthoDB" id="6377480at2759"/>
<sequence length="202" mass="23307">MVSYGVKDLFTSIPVDIVIDLVEEQLTTDLDLKNKTPFSMTSILKLLRISLIGFNYFQFNGELYRQYKGIPVGSPLSPALADIFMEHLEYLAYPTFFKRYVDDIVALCKNGTETPFLKHLNSLLPSLIVFAIEKEQNGTLPFLDVRIRHQQQGYLTSVFRKKTHTDKYLHHSSNRSDCVKKGIASTLLQRDRKICTTDYDFR</sequence>
<dbReference type="InterPro" id="IPR043502">
    <property type="entry name" value="DNA/RNA_pol_sf"/>
</dbReference>
<dbReference type="Proteomes" id="UP000270296">
    <property type="component" value="Unassembled WGS sequence"/>
</dbReference>
<name>A0A183JBB6_9BILA</name>
<dbReference type="PANTHER" id="PTHR21301">
    <property type="entry name" value="REVERSE TRANSCRIPTASE"/>
    <property type="match status" value="1"/>
</dbReference>
<protein>
    <submittedName>
        <fullName evidence="4">Reverse transcriptase domain-containing protein</fullName>
    </submittedName>
</protein>
<dbReference type="PANTHER" id="PTHR21301:SF10">
    <property type="entry name" value="REVERSE TRANSCRIPTASE DOMAIN-CONTAINING PROTEIN"/>
    <property type="match status" value="1"/>
</dbReference>
<organism evidence="4">
    <name type="scientific">Soboliphyme baturini</name>
    <dbReference type="NCBI Taxonomy" id="241478"/>
    <lineage>
        <taxon>Eukaryota</taxon>
        <taxon>Metazoa</taxon>
        <taxon>Ecdysozoa</taxon>
        <taxon>Nematoda</taxon>
        <taxon>Enoplea</taxon>
        <taxon>Dorylaimia</taxon>
        <taxon>Dioctophymatida</taxon>
        <taxon>Dioctophymatoidea</taxon>
        <taxon>Soboliphymatidae</taxon>
        <taxon>Soboliphyme</taxon>
    </lineage>
</organism>
<reference evidence="4" key="1">
    <citation type="submission" date="2016-06" db="UniProtKB">
        <authorList>
            <consortium name="WormBaseParasite"/>
        </authorList>
    </citation>
    <scope>IDENTIFICATION</scope>
</reference>